<reference evidence="2" key="1">
    <citation type="journal article" date="2023" name="Science">
        <title>Genome structures resolve the early diversification of teleost fishes.</title>
        <authorList>
            <person name="Parey E."/>
            <person name="Louis A."/>
            <person name="Montfort J."/>
            <person name="Bouchez O."/>
            <person name="Roques C."/>
            <person name="Iampietro C."/>
            <person name="Lluch J."/>
            <person name="Castinel A."/>
            <person name="Donnadieu C."/>
            <person name="Desvignes T."/>
            <person name="Floi Bucao C."/>
            <person name="Jouanno E."/>
            <person name="Wen M."/>
            <person name="Mejri S."/>
            <person name="Dirks R."/>
            <person name="Jansen H."/>
            <person name="Henkel C."/>
            <person name="Chen W.J."/>
            <person name="Zahm M."/>
            <person name="Cabau C."/>
            <person name="Klopp C."/>
            <person name="Thompson A.W."/>
            <person name="Robinson-Rechavi M."/>
            <person name="Braasch I."/>
            <person name="Lecointre G."/>
            <person name="Bobe J."/>
            <person name="Postlethwait J.H."/>
            <person name="Berthelot C."/>
            <person name="Roest Crollius H."/>
            <person name="Guiguen Y."/>
        </authorList>
    </citation>
    <scope>NUCLEOTIDE SEQUENCE</scope>
    <source>
        <strain evidence="2">NC1722</strain>
    </source>
</reference>
<evidence type="ECO:0000313" key="2">
    <source>
        <dbReference type="EMBL" id="KAJ8409686.1"/>
    </source>
</evidence>
<evidence type="ECO:0000313" key="3">
    <source>
        <dbReference type="Proteomes" id="UP001221898"/>
    </source>
</evidence>
<accession>A0AAD7SXL0</accession>
<protein>
    <submittedName>
        <fullName evidence="2">Uncharacterized protein</fullName>
    </submittedName>
</protein>
<dbReference type="Proteomes" id="UP001221898">
    <property type="component" value="Unassembled WGS sequence"/>
</dbReference>
<feature type="region of interest" description="Disordered" evidence="1">
    <location>
        <begin position="1"/>
        <end position="196"/>
    </location>
</feature>
<proteinExistence type="predicted"/>
<name>A0AAD7SXL0_9TELE</name>
<feature type="compositionally biased region" description="Gly residues" evidence="1">
    <location>
        <begin position="1"/>
        <end position="12"/>
    </location>
</feature>
<organism evidence="2 3">
    <name type="scientific">Aldrovandia affinis</name>
    <dbReference type="NCBI Taxonomy" id="143900"/>
    <lineage>
        <taxon>Eukaryota</taxon>
        <taxon>Metazoa</taxon>
        <taxon>Chordata</taxon>
        <taxon>Craniata</taxon>
        <taxon>Vertebrata</taxon>
        <taxon>Euteleostomi</taxon>
        <taxon>Actinopterygii</taxon>
        <taxon>Neopterygii</taxon>
        <taxon>Teleostei</taxon>
        <taxon>Notacanthiformes</taxon>
        <taxon>Halosauridae</taxon>
        <taxon>Aldrovandia</taxon>
    </lineage>
</organism>
<dbReference type="EMBL" id="JAINUG010000029">
    <property type="protein sequence ID" value="KAJ8409686.1"/>
    <property type="molecule type" value="Genomic_DNA"/>
</dbReference>
<keyword evidence="3" id="KW-1185">Reference proteome</keyword>
<dbReference type="AlphaFoldDB" id="A0AAD7SXL0"/>
<gene>
    <name evidence="2" type="ORF">AAFF_G00217450</name>
</gene>
<sequence>MSGLADVGGVGGRAYWSGERGPSERGGRHGKGRRARKGSRTMVEEPAPGQPGHQSTELGPGPQTHRHCNLRRGGEEQGCLLKGHGQEAGGSQRDSRWDGRARPPEEMEGGGKPWKECSLQTLNPAGTDELGNPEGSETEEPLAGLSEISSSKPAPPDTVYISGDTALTPSARHPGRPVPSRAVNHNKQTVAAVGRA</sequence>
<feature type="compositionally biased region" description="Basic residues" evidence="1">
    <location>
        <begin position="28"/>
        <end position="39"/>
    </location>
</feature>
<feature type="compositionally biased region" description="Basic and acidic residues" evidence="1">
    <location>
        <begin position="93"/>
        <end position="105"/>
    </location>
</feature>
<comment type="caution">
    <text evidence="2">The sequence shown here is derived from an EMBL/GenBank/DDBJ whole genome shotgun (WGS) entry which is preliminary data.</text>
</comment>
<evidence type="ECO:0000256" key="1">
    <source>
        <dbReference type="SAM" id="MobiDB-lite"/>
    </source>
</evidence>